<evidence type="ECO:0000313" key="11">
    <source>
        <dbReference type="Proteomes" id="UP001597102"/>
    </source>
</evidence>
<dbReference type="RefSeq" id="WP_379087249.1">
    <property type="nucleotide sequence ID" value="NZ_JBHTJO010000001.1"/>
</dbReference>
<keyword evidence="7" id="KW-0472">Membrane</keyword>
<dbReference type="InterPro" id="IPR050763">
    <property type="entry name" value="ABC_transporter_ATP-binding"/>
</dbReference>
<dbReference type="SUPFAM" id="SSF52540">
    <property type="entry name" value="P-loop containing nucleoside triphosphate hydrolases"/>
    <property type="match status" value="1"/>
</dbReference>
<protein>
    <submittedName>
        <fullName evidence="10">ATP-binding cassette domain-containing protein</fullName>
    </submittedName>
</protein>
<sequence length="342" mass="36184">MDQHSGRNPSQEDAASLAAPAIVAKGLVKSYGELRAIDGIDLKVQRGSIFAILGPNGAGKTTLIRMLATLAKPDGGSAAVMGFDIVTEAQKVRSEIALTGQFASLDEDLTGRENLILLARLWGFRGADARKRADDLLVAFDLADAANKQVKDYSGGMRRRLDIAASLVVTPSVLFLDEPTTGLDPKARQDVWRMIRALAASGVTILLSTQYMEEADQLAARIAVIDHGRKIAEGTNRELKAQIGTGMLHVSLTDPQKIDQASKILSAQLSHPVQRSPEGGDLTVIAGDAAAANRAVSALIAAGIEISDFSLGQPSLDTVFFALTGHAAVNEETTVPAEEHES</sequence>
<evidence type="ECO:0000256" key="4">
    <source>
        <dbReference type="ARBA" id="ARBA00022741"/>
    </source>
</evidence>
<feature type="domain" description="ABC transporter" evidence="9">
    <location>
        <begin position="22"/>
        <end position="252"/>
    </location>
</feature>
<dbReference type="InterPro" id="IPR003439">
    <property type="entry name" value="ABC_transporter-like_ATP-bd"/>
</dbReference>
<comment type="similarity">
    <text evidence="8">Belongs to the ABC transporter superfamily. Drug exporter-1 (DrugE1) (TC 3.A.1.105) family.</text>
</comment>
<evidence type="ECO:0000256" key="7">
    <source>
        <dbReference type="ARBA" id="ARBA00023136"/>
    </source>
</evidence>
<keyword evidence="2" id="KW-0813">Transport</keyword>
<comment type="subcellular location">
    <subcellularLocation>
        <location evidence="1">Cell membrane</location>
        <topology evidence="1">Peripheral membrane protein</topology>
        <orientation evidence="1">Cytoplasmic side</orientation>
    </subcellularLocation>
</comment>
<dbReference type="InterPro" id="IPR025302">
    <property type="entry name" value="DrrA1/2-like_C"/>
</dbReference>
<dbReference type="InterPro" id="IPR003593">
    <property type="entry name" value="AAA+_ATPase"/>
</dbReference>
<name>A0ABW3J8N7_9HYPH</name>
<evidence type="ECO:0000256" key="1">
    <source>
        <dbReference type="ARBA" id="ARBA00004413"/>
    </source>
</evidence>
<dbReference type="SMART" id="SM00382">
    <property type="entry name" value="AAA"/>
    <property type="match status" value="1"/>
</dbReference>
<dbReference type="InterPro" id="IPR005894">
    <property type="entry name" value="DrrA"/>
</dbReference>
<evidence type="ECO:0000256" key="3">
    <source>
        <dbReference type="ARBA" id="ARBA00022475"/>
    </source>
</evidence>
<evidence type="ECO:0000256" key="8">
    <source>
        <dbReference type="ARBA" id="ARBA00049985"/>
    </source>
</evidence>
<dbReference type="InterPro" id="IPR027417">
    <property type="entry name" value="P-loop_NTPase"/>
</dbReference>
<dbReference type="NCBIfam" id="TIGR01188">
    <property type="entry name" value="drrA"/>
    <property type="match status" value="1"/>
</dbReference>
<keyword evidence="11" id="KW-1185">Reference proteome</keyword>
<dbReference type="InterPro" id="IPR017871">
    <property type="entry name" value="ABC_transporter-like_CS"/>
</dbReference>
<keyword evidence="4" id="KW-0547">Nucleotide-binding</keyword>
<keyword evidence="6" id="KW-1278">Translocase</keyword>
<dbReference type="PROSITE" id="PS00211">
    <property type="entry name" value="ABC_TRANSPORTER_1"/>
    <property type="match status" value="1"/>
</dbReference>
<evidence type="ECO:0000313" key="10">
    <source>
        <dbReference type="EMBL" id="MFD0986674.1"/>
    </source>
</evidence>
<gene>
    <name evidence="10" type="ORF">ACFQ2F_06145</name>
</gene>
<evidence type="ECO:0000256" key="6">
    <source>
        <dbReference type="ARBA" id="ARBA00022967"/>
    </source>
</evidence>
<evidence type="ECO:0000256" key="5">
    <source>
        <dbReference type="ARBA" id="ARBA00022840"/>
    </source>
</evidence>
<comment type="caution">
    <text evidence="10">The sequence shown here is derived from an EMBL/GenBank/DDBJ whole genome shotgun (WGS) entry which is preliminary data.</text>
</comment>
<proteinExistence type="inferred from homology"/>
<accession>A0ABW3J8N7</accession>
<dbReference type="Proteomes" id="UP001597102">
    <property type="component" value="Unassembled WGS sequence"/>
</dbReference>
<reference evidence="11" key="1">
    <citation type="journal article" date="2019" name="Int. J. Syst. Evol. Microbiol.">
        <title>The Global Catalogue of Microorganisms (GCM) 10K type strain sequencing project: providing services to taxonomists for standard genome sequencing and annotation.</title>
        <authorList>
            <consortium name="The Broad Institute Genomics Platform"/>
            <consortium name="The Broad Institute Genome Sequencing Center for Infectious Disease"/>
            <person name="Wu L."/>
            <person name="Ma J."/>
        </authorList>
    </citation>
    <scope>NUCLEOTIDE SEQUENCE [LARGE SCALE GENOMIC DNA]</scope>
    <source>
        <strain evidence="11">CCUG 61697</strain>
    </source>
</reference>
<evidence type="ECO:0000259" key="9">
    <source>
        <dbReference type="PROSITE" id="PS50893"/>
    </source>
</evidence>
<evidence type="ECO:0000256" key="2">
    <source>
        <dbReference type="ARBA" id="ARBA00022448"/>
    </source>
</evidence>
<dbReference type="PANTHER" id="PTHR42711:SF19">
    <property type="entry name" value="DOXORUBICIN RESISTANCE ATP-BINDING PROTEIN DRRA"/>
    <property type="match status" value="1"/>
</dbReference>
<organism evidence="10 11">
    <name type="scientific">Methyloligella solikamskensis</name>
    <dbReference type="NCBI Taxonomy" id="1177756"/>
    <lineage>
        <taxon>Bacteria</taxon>
        <taxon>Pseudomonadati</taxon>
        <taxon>Pseudomonadota</taxon>
        <taxon>Alphaproteobacteria</taxon>
        <taxon>Hyphomicrobiales</taxon>
        <taxon>Hyphomicrobiaceae</taxon>
        <taxon>Methyloligella</taxon>
    </lineage>
</organism>
<dbReference type="Pfam" id="PF00005">
    <property type="entry name" value="ABC_tran"/>
    <property type="match status" value="1"/>
</dbReference>
<dbReference type="Gene3D" id="3.40.50.300">
    <property type="entry name" value="P-loop containing nucleotide triphosphate hydrolases"/>
    <property type="match status" value="1"/>
</dbReference>
<keyword evidence="5 10" id="KW-0067">ATP-binding</keyword>
<dbReference type="EMBL" id="JBHTJO010000001">
    <property type="protein sequence ID" value="MFD0986674.1"/>
    <property type="molecule type" value="Genomic_DNA"/>
</dbReference>
<dbReference type="Pfam" id="PF13732">
    <property type="entry name" value="DrrA1-3_C"/>
    <property type="match status" value="1"/>
</dbReference>
<dbReference type="PROSITE" id="PS50893">
    <property type="entry name" value="ABC_TRANSPORTER_2"/>
    <property type="match status" value="1"/>
</dbReference>
<dbReference type="PANTHER" id="PTHR42711">
    <property type="entry name" value="ABC TRANSPORTER ATP-BINDING PROTEIN"/>
    <property type="match status" value="1"/>
</dbReference>
<dbReference type="GO" id="GO:0005524">
    <property type="term" value="F:ATP binding"/>
    <property type="evidence" value="ECO:0007669"/>
    <property type="project" value="UniProtKB-KW"/>
</dbReference>
<keyword evidence="3" id="KW-1003">Cell membrane</keyword>